<sequence>MVNFANRIWWTKKTRIKTEKRLLNLNFYSQLLVLWYSVFLAGYSIYSLVEPVSGNKESAIMTALSISVMVVTIFISSMNFKGRSLLVKECYEQLGVVYAKSITNKYNKINLEAEYKSILSISENHLDLDFCCAVVEEYFSTKDKSLLSKIPTWQQYIRYFFL</sequence>
<dbReference type="RefSeq" id="WP_067421233.1">
    <property type="nucleotide sequence ID" value="NZ_LZEX01000001.1"/>
</dbReference>
<comment type="caution">
    <text evidence="3">The sequence shown here is derived from an EMBL/GenBank/DDBJ whole genome shotgun (WGS) entry which is preliminary data.</text>
</comment>
<dbReference type="AlphaFoldDB" id="A0A1B8HR27"/>
<dbReference type="EMBL" id="LZEX01000001">
    <property type="protein sequence ID" value="OBU11747.1"/>
    <property type="molecule type" value="Genomic_DNA"/>
</dbReference>
<accession>A0A1B8HR27</accession>
<feature type="domain" description="SMODS and SLOG-associating 2TM effector" evidence="2">
    <location>
        <begin position="5"/>
        <end position="160"/>
    </location>
</feature>
<keyword evidence="1" id="KW-1133">Transmembrane helix</keyword>
<organism evidence="3 4">
    <name type="scientific">Morganella psychrotolerans</name>
    <dbReference type="NCBI Taxonomy" id="368603"/>
    <lineage>
        <taxon>Bacteria</taxon>
        <taxon>Pseudomonadati</taxon>
        <taxon>Pseudomonadota</taxon>
        <taxon>Gammaproteobacteria</taxon>
        <taxon>Enterobacterales</taxon>
        <taxon>Morganellaceae</taxon>
        <taxon>Morganella</taxon>
    </lineage>
</organism>
<evidence type="ECO:0000259" key="2">
    <source>
        <dbReference type="Pfam" id="PF18160"/>
    </source>
</evidence>
<reference evidence="3 4" key="1">
    <citation type="submission" date="2016-06" db="EMBL/GenBank/DDBJ databases">
        <authorList>
            <person name="Kjaerup R.B."/>
            <person name="Dalgaard T.S."/>
            <person name="Juul-Madsen H.R."/>
        </authorList>
    </citation>
    <scope>NUCLEOTIDE SEQUENCE [LARGE SCALE GENOMIC DNA]</scope>
    <source>
        <strain evidence="3 4">GCSL-Mp3</strain>
    </source>
</reference>
<evidence type="ECO:0000313" key="4">
    <source>
        <dbReference type="Proteomes" id="UP000092247"/>
    </source>
</evidence>
<feature type="transmembrane region" description="Helical" evidence="1">
    <location>
        <begin position="58"/>
        <end position="78"/>
    </location>
</feature>
<dbReference type="NCBIfam" id="NF033631">
    <property type="entry name" value="SLATT_5"/>
    <property type="match status" value="1"/>
</dbReference>
<dbReference type="InterPro" id="IPR041115">
    <property type="entry name" value="SLATT_5"/>
</dbReference>
<dbReference type="Pfam" id="PF18160">
    <property type="entry name" value="SLATT_5"/>
    <property type="match status" value="1"/>
</dbReference>
<name>A0A1B8HR27_9GAMM</name>
<evidence type="ECO:0000313" key="3">
    <source>
        <dbReference type="EMBL" id="OBU11747.1"/>
    </source>
</evidence>
<protein>
    <recommendedName>
        <fullName evidence="2">SMODS and SLOG-associating 2TM effector domain-containing protein</fullName>
    </recommendedName>
</protein>
<evidence type="ECO:0000256" key="1">
    <source>
        <dbReference type="SAM" id="Phobius"/>
    </source>
</evidence>
<keyword evidence="1" id="KW-0472">Membrane</keyword>
<feature type="transmembrane region" description="Helical" evidence="1">
    <location>
        <begin position="22"/>
        <end position="46"/>
    </location>
</feature>
<dbReference type="Proteomes" id="UP000092247">
    <property type="component" value="Unassembled WGS sequence"/>
</dbReference>
<gene>
    <name evidence="3" type="ORF">AYY17_03325</name>
</gene>
<keyword evidence="1" id="KW-0812">Transmembrane</keyword>
<proteinExistence type="predicted"/>